<comment type="caution">
    <text evidence="1">The sequence shown here is derived from an EMBL/GenBank/DDBJ whole genome shotgun (WGS) entry which is preliminary data.</text>
</comment>
<sequence length="76" mass="8927">MTWLKSPYHNDGEHEDEIRKWAGIESEVSLAVARAEEYLRQKWNVPKFSGNILEFALFGEQFKAGIQNNDETDERR</sequence>
<dbReference type="OrthoDB" id="5920202at2759"/>
<proteinExistence type="predicted"/>
<evidence type="ECO:0000313" key="2">
    <source>
        <dbReference type="Proteomes" id="UP000054995"/>
    </source>
</evidence>
<dbReference type="AlphaFoldDB" id="A0A0V1FYE2"/>
<dbReference type="EMBL" id="JYDT01000016">
    <property type="protein sequence ID" value="KRY91079.1"/>
    <property type="molecule type" value="Genomic_DNA"/>
</dbReference>
<protein>
    <submittedName>
        <fullName evidence="1">Uncharacterized protein</fullName>
    </submittedName>
</protein>
<reference evidence="1 2" key="1">
    <citation type="submission" date="2015-01" db="EMBL/GenBank/DDBJ databases">
        <title>Evolution of Trichinella species and genotypes.</title>
        <authorList>
            <person name="Korhonen P.K."/>
            <person name="Edoardo P."/>
            <person name="Giuseppe L.R."/>
            <person name="Gasser R.B."/>
        </authorList>
    </citation>
    <scope>NUCLEOTIDE SEQUENCE [LARGE SCALE GENOMIC DNA]</scope>
    <source>
        <strain evidence="1">ISS470</strain>
    </source>
</reference>
<evidence type="ECO:0000313" key="1">
    <source>
        <dbReference type="EMBL" id="KRY91079.1"/>
    </source>
</evidence>
<organism evidence="1 2">
    <name type="scientific">Trichinella pseudospiralis</name>
    <name type="common">Parasitic roundworm</name>
    <dbReference type="NCBI Taxonomy" id="6337"/>
    <lineage>
        <taxon>Eukaryota</taxon>
        <taxon>Metazoa</taxon>
        <taxon>Ecdysozoa</taxon>
        <taxon>Nematoda</taxon>
        <taxon>Enoplea</taxon>
        <taxon>Dorylaimia</taxon>
        <taxon>Trichinellida</taxon>
        <taxon>Trichinellidae</taxon>
        <taxon>Trichinella</taxon>
    </lineage>
</organism>
<dbReference type="Proteomes" id="UP000054995">
    <property type="component" value="Unassembled WGS sequence"/>
</dbReference>
<accession>A0A0V1FYE2</accession>
<name>A0A0V1FYE2_TRIPS</name>
<gene>
    <name evidence="1" type="ORF">T4D_16830</name>
</gene>
<keyword evidence="2" id="KW-1185">Reference proteome</keyword>